<proteinExistence type="predicted"/>
<protein>
    <submittedName>
        <fullName evidence="2">Uncharacterized protein</fullName>
    </submittedName>
</protein>
<evidence type="ECO:0000256" key="1">
    <source>
        <dbReference type="SAM" id="MobiDB-lite"/>
    </source>
</evidence>
<evidence type="ECO:0000313" key="3">
    <source>
        <dbReference type="Proteomes" id="UP000886885"/>
    </source>
</evidence>
<comment type="caution">
    <text evidence="2">The sequence shown here is derived from an EMBL/GenBank/DDBJ whole genome shotgun (WGS) entry which is preliminary data.</text>
</comment>
<keyword evidence="3" id="KW-1185">Reference proteome</keyword>
<organism evidence="2 3">
    <name type="scientific">Populus tomentosa</name>
    <name type="common">Chinese white poplar</name>
    <dbReference type="NCBI Taxonomy" id="118781"/>
    <lineage>
        <taxon>Eukaryota</taxon>
        <taxon>Viridiplantae</taxon>
        <taxon>Streptophyta</taxon>
        <taxon>Embryophyta</taxon>
        <taxon>Tracheophyta</taxon>
        <taxon>Spermatophyta</taxon>
        <taxon>Magnoliopsida</taxon>
        <taxon>eudicotyledons</taxon>
        <taxon>Gunneridae</taxon>
        <taxon>Pentapetalae</taxon>
        <taxon>rosids</taxon>
        <taxon>fabids</taxon>
        <taxon>Malpighiales</taxon>
        <taxon>Salicaceae</taxon>
        <taxon>Saliceae</taxon>
        <taxon>Populus</taxon>
    </lineage>
</organism>
<sequence length="82" mass="9077">MTTEAESKPLLYSESLLELPSWIFSCSYPRNMGIVKGLYRITHVASQALDSAKPGGEEKKKSPNSRSFKRLSLSEARANSIS</sequence>
<reference evidence="2" key="1">
    <citation type="journal article" date="2020" name="bioRxiv">
        <title>Hybrid origin of Populus tomentosa Carr. identified through genome sequencing and phylogenomic analysis.</title>
        <authorList>
            <person name="An X."/>
            <person name="Gao K."/>
            <person name="Chen Z."/>
            <person name="Li J."/>
            <person name="Yang X."/>
            <person name="Yang X."/>
            <person name="Zhou J."/>
            <person name="Guo T."/>
            <person name="Zhao T."/>
            <person name="Huang S."/>
            <person name="Miao D."/>
            <person name="Khan W.U."/>
            <person name="Rao P."/>
            <person name="Ye M."/>
            <person name="Lei B."/>
            <person name="Liao W."/>
            <person name="Wang J."/>
            <person name="Ji L."/>
            <person name="Li Y."/>
            <person name="Guo B."/>
            <person name="Mustafa N.S."/>
            <person name="Li S."/>
            <person name="Yun Q."/>
            <person name="Keller S.R."/>
            <person name="Mao J."/>
            <person name="Zhang R."/>
            <person name="Strauss S.H."/>
        </authorList>
    </citation>
    <scope>NUCLEOTIDE SEQUENCE</scope>
    <source>
        <strain evidence="2">GM15</strain>
        <tissue evidence="2">Leaf</tissue>
    </source>
</reference>
<accession>A0A8X8DGD1</accession>
<evidence type="ECO:0000313" key="2">
    <source>
        <dbReference type="EMBL" id="KAG6791438.1"/>
    </source>
</evidence>
<dbReference type="AlphaFoldDB" id="A0A8X8DGD1"/>
<gene>
    <name evidence="2" type="ORF">POTOM_000557</name>
</gene>
<name>A0A8X8DGD1_POPTO</name>
<feature type="region of interest" description="Disordered" evidence="1">
    <location>
        <begin position="50"/>
        <end position="82"/>
    </location>
</feature>
<dbReference type="Proteomes" id="UP000886885">
    <property type="component" value="Chromosome 1A"/>
</dbReference>
<dbReference type="EMBL" id="JAAWWB010000001">
    <property type="protein sequence ID" value="KAG6791438.1"/>
    <property type="molecule type" value="Genomic_DNA"/>
</dbReference>